<dbReference type="EMBL" id="CP029553">
    <property type="protein sequence ID" value="AWN47152.1"/>
    <property type="molecule type" value="Genomic_DNA"/>
</dbReference>
<gene>
    <name evidence="1" type="ORF">DK419_13195</name>
</gene>
<dbReference type="Proteomes" id="UP000245444">
    <property type="component" value="Chromosome"/>
</dbReference>
<protein>
    <submittedName>
        <fullName evidence="1">Uncharacterized protein</fullName>
    </submittedName>
</protein>
<proteinExistence type="predicted"/>
<evidence type="ECO:0000313" key="2">
    <source>
        <dbReference type="Proteomes" id="UP000245444"/>
    </source>
</evidence>
<reference evidence="1 2" key="1">
    <citation type="submission" date="2018-05" db="EMBL/GenBank/DDBJ databases">
        <title>Complete Genome Sequence of Methylobacterium sp. 17Sr1-28.</title>
        <authorList>
            <person name="Srinivasan S."/>
        </authorList>
    </citation>
    <scope>NUCLEOTIDE SEQUENCE [LARGE SCALE GENOMIC DNA]</scope>
    <source>
        <strain evidence="1 2">17Sr1-28</strain>
    </source>
</reference>
<name>A0A2U8WPM3_9HYPH</name>
<dbReference type="AlphaFoldDB" id="A0A2U8WPM3"/>
<evidence type="ECO:0000313" key="1">
    <source>
        <dbReference type="EMBL" id="AWN47152.1"/>
    </source>
</evidence>
<keyword evidence="2" id="KW-1185">Reference proteome</keyword>
<organism evidence="1 2">
    <name type="scientific">Methylobacterium terrae</name>
    <dbReference type="NCBI Taxonomy" id="2202827"/>
    <lineage>
        <taxon>Bacteria</taxon>
        <taxon>Pseudomonadati</taxon>
        <taxon>Pseudomonadota</taxon>
        <taxon>Alphaproteobacteria</taxon>
        <taxon>Hyphomicrobiales</taxon>
        <taxon>Methylobacteriaceae</taxon>
        <taxon>Methylobacterium</taxon>
    </lineage>
</organism>
<dbReference type="KEGG" id="mtea:DK419_13195"/>
<dbReference type="RefSeq" id="WP_109959483.1">
    <property type="nucleotide sequence ID" value="NZ_CP029553.1"/>
</dbReference>
<sequence length="215" mass="23962">MLNRIRQDQPYTDSLKRLIETTGDMSAQFHAMATKLGRNPDLTPVGQRAELSKYLKGDFAPRFAAVTRPLRKAQGYAKAQRAGFKPPPIDRTDPIGEMRRQEMRSYLRSLPPGERTAAAYALAEDPEGASAIIDAPALLSGILPHQQNEIRERHEAAEIERKHGPALAALEAQEEDYEWASALATVVRNEMQEASGMTRDAFEDFMQVIEADADK</sequence>
<dbReference type="OrthoDB" id="8421541at2"/>
<accession>A0A2U8WPM3</accession>